<sequence>MSALPAPPAADISSSSSRPPLPPCTCFRQQPTPTHPSASVSPRGVIPHLLLPHRVSTALTHHRTIPKIPITHTRQCGAPNR</sequence>
<name>A0AAD7NIK9_9AGAR</name>
<dbReference type="Proteomes" id="UP001215598">
    <property type="component" value="Unassembled WGS sequence"/>
</dbReference>
<organism evidence="2 3">
    <name type="scientific">Mycena metata</name>
    <dbReference type="NCBI Taxonomy" id="1033252"/>
    <lineage>
        <taxon>Eukaryota</taxon>
        <taxon>Fungi</taxon>
        <taxon>Dikarya</taxon>
        <taxon>Basidiomycota</taxon>
        <taxon>Agaricomycotina</taxon>
        <taxon>Agaricomycetes</taxon>
        <taxon>Agaricomycetidae</taxon>
        <taxon>Agaricales</taxon>
        <taxon>Marasmiineae</taxon>
        <taxon>Mycenaceae</taxon>
        <taxon>Mycena</taxon>
    </lineage>
</organism>
<dbReference type="AlphaFoldDB" id="A0AAD7NIK9"/>
<feature type="compositionally biased region" description="Low complexity" evidence="1">
    <location>
        <begin position="9"/>
        <end position="18"/>
    </location>
</feature>
<feature type="region of interest" description="Disordered" evidence="1">
    <location>
        <begin position="1"/>
        <end position="44"/>
    </location>
</feature>
<evidence type="ECO:0000313" key="3">
    <source>
        <dbReference type="Proteomes" id="UP001215598"/>
    </source>
</evidence>
<gene>
    <name evidence="2" type="ORF">B0H16DRAFT_1719282</name>
</gene>
<comment type="caution">
    <text evidence="2">The sequence shown here is derived from an EMBL/GenBank/DDBJ whole genome shotgun (WGS) entry which is preliminary data.</text>
</comment>
<accession>A0AAD7NIK9</accession>
<reference evidence="2" key="1">
    <citation type="submission" date="2023-03" db="EMBL/GenBank/DDBJ databases">
        <title>Massive genome expansion in bonnet fungi (Mycena s.s.) driven by repeated elements and novel gene families across ecological guilds.</title>
        <authorList>
            <consortium name="Lawrence Berkeley National Laboratory"/>
            <person name="Harder C.B."/>
            <person name="Miyauchi S."/>
            <person name="Viragh M."/>
            <person name="Kuo A."/>
            <person name="Thoen E."/>
            <person name="Andreopoulos B."/>
            <person name="Lu D."/>
            <person name="Skrede I."/>
            <person name="Drula E."/>
            <person name="Henrissat B."/>
            <person name="Morin E."/>
            <person name="Kohler A."/>
            <person name="Barry K."/>
            <person name="LaButti K."/>
            <person name="Morin E."/>
            <person name="Salamov A."/>
            <person name="Lipzen A."/>
            <person name="Mereny Z."/>
            <person name="Hegedus B."/>
            <person name="Baldrian P."/>
            <person name="Stursova M."/>
            <person name="Weitz H."/>
            <person name="Taylor A."/>
            <person name="Grigoriev I.V."/>
            <person name="Nagy L.G."/>
            <person name="Martin F."/>
            <person name="Kauserud H."/>
        </authorList>
    </citation>
    <scope>NUCLEOTIDE SEQUENCE</scope>
    <source>
        <strain evidence="2">CBHHK182m</strain>
    </source>
</reference>
<evidence type="ECO:0000313" key="2">
    <source>
        <dbReference type="EMBL" id="KAJ7762251.1"/>
    </source>
</evidence>
<feature type="compositionally biased region" description="Polar residues" evidence="1">
    <location>
        <begin position="27"/>
        <end position="40"/>
    </location>
</feature>
<proteinExistence type="predicted"/>
<keyword evidence="3" id="KW-1185">Reference proteome</keyword>
<evidence type="ECO:0000256" key="1">
    <source>
        <dbReference type="SAM" id="MobiDB-lite"/>
    </source>
</evidence>
<protein>
    <submittedName>
        <fullName evidence="2">Uncharacterized protein</fullName>
    </submittedName>
</protein>
<dbReference type="EMBL" id="JARKIB010000033">
    <property type="protein sequence ID" value="KAJ7762251.1"/>
    <property type="molecule type" value="Genomic_DNA"/>
</dbReference>